<dbReference type="OrthoDB" id="273048at2759"/>
<accession>A0A422P4X6</accession>
<organism evidence="1 2">
    <name type="scientific">Trypanosoma rangeli</name>
    <dbReference type="NCBI Taxonomy" id="5698"/>
    <lineage>
        <taxon>Eukaryota</taxon>
        <taxon>Discoba</taxon>
        <taxon>Euglenozoa</taxon>
        <taxon>Kinetoplastea</taxon>
        <taxon>Metakinetoplastina</taxon>
        <taxon>Trypanosomatida</taxon>
        <taxon>Trypanosomatidae</taxon>
        <taxon>Trypanosoma</taxon>
        <taxon>Herpetosoma</taxon>
    </lineage>
</organism>
<sequence length="137" mass="15713">MDPDEVGVWKSPAATVDALMRWQYFNWDPRAHSKDCLPHHRRSQSVHVFVDASRVTGRRVSSEIGSGNNQRHSALRSLMSPLFSENLRAMNFKRVTQKGLAETLAALRGWSADSHWRALEERRNTRRGETEAHSHSH</sequence>
<dbReference type="OMA" id="SADSHWR"/>
<keyword evidence="2" id="KW-1185">Reference proteome</keyword>
<dbReference type="Proteomes" id="UP000283634">
    <property type="component" value="Unassembled WGS sequence"/>
</dbReference>
<dbReference type="GeneID" id="40324049"/>
<evidence type="ECO:0000313" key="2">
    <source>
        <dbReference type="Proteomes" id="UP000283634"/>
    </source>
</evidence>
<dbReference type="VEuPathDB" id="TriTrypDB:TRSC58_05598"/>
<name>A0A422P4X6_TRYRA</name>
<evidence type="ECO:0000313" key="1">
    <source>
        <dbReference type="EMBL" id="RNF12761.1"/>
    </source>
</evidence>
<proteinExistence type="predicted"/>
<dbReference type="RefSeq" id="XP_029242951.1">
    <property type="nucleotide sequence ID" value="XM_029377208.1"/>
</dbReference>
<dbReference type="EMBL" id="MKGL01000002">
    <property type="protein sequence ID" value="RNF12761.1"/>
    <property type="molecule type" value="Genomic_DNA"/>
</dbReference>
<comment type="caution">
    <text evidence="1">The sequence shown here is derived from an EMBL/GenBank/DDBJ whole genome shotgun (WGS) entry which is preliminary data.</text>
</comment>
<gene>
    <name evidence="1" type="ORF">TraAM80_00116</name>
</gene>
<reference evidence="1 2" key="1">
    <citation type="journal article" date="2018" name="BMC Genomics">
        <title>Genomic comparison of Trypanosoma conorhini and Trypanosoma rangeli to Trypanosoma cruzi strains of high and low virulence.</title>
        <authorList>
            <person name="Bradwell K.R."/>
            <person name="Koparde V.N."/>
            <person name="Matveyev A.V."/>
            <person name="Serrano M.G."/>
            <person name="Alves J.M."/>
            <person name="Parikh H."/>
            <person name="Huang B."/>
            <person name="Lee V."/>
            <person name="Espinosa-Alvarez O."/>
            <person name="Ortiz P.A."/>
            <person name="Costa-Martins A.G."/>
            <person name="Teixeira M.M."/>
            <person name="Buck G.A."/>
        </authorList>
    </citation>
    <scope>NUCLEOTIDE SEQUENCE [LARGE SCALE GENOMIC DNA]</scope>
    <source>
        <strain evidence="1 2">AM80</strain>
    </source>
</reference>
<dbReference type="AlphaFoldDB" id="A0A422P4X6"/>
<protein>
    <submittedName>
        <fullName evidence="1">Uncharacterized protein</fullName>
    </submittedName>
</protein>